<evidence type="ECO:0000313" key="3">
    <source>
        <dbReference type="Proteomes" id="UP000429958"/>
    </source>
</evidence>
<protein>
    <submittedName>
        <fullName evidence="2">AAA family ATPase</fullName>
    </submittedName>
</protein>
<dbReference type="Pfam" id="PF13538">
    <property type="entry name" value="UvrD_C_2"/>
    <property type="match status" value="1"/>
</dbReference>
<dbReference type="SUPFAM" id="SSF52540">
    <property type="entry name" value="P-loop containing nucleoside triphosphate hydrolases"/>
    <property type="match status" value="2"/>
</dbReference>
<dbReference type="Proteomes" id="UP000429958">
    <property type="component" value="Unassembled WGS sequence"/>
</dbReference>
<dbReference type="Pfam" id="PF13604">
    <property type="entry name" value="AAA_30"/>
    <property type="match status" value="1"/>
</dbReference>
<evidence type="ECO:0000259" key="1">
    <source>
        <dbReference type="Pfam" id="PF13538"/>
    </source>
</evidence>
<dbReference type="AlphaFoldDB" id="A0A7X2TCI7"/>
<reference evidence="2 3" key="1">
    <citation type="submission" date="2019-08" db="EMBL/GenBank/DDBJ databases">
        <title>In-depth cultivation of the pig gut microbiome towards novel bacterial diversity and tailored functional studies.</title>
        <authorList>
            <person name="Wylensek D."/>
            <person name="Hitch T.C.A."/>
            <person name="Clavel T."/>
        </authorList>
    </citation>
    <scope>NUCLEOTIDE SEQUENCE [LARGE SCALE GENOMIC DNA]</scope>
    <source>
        <strain evidence="2 3">WCA-389-WT-23D1</strain>
    </source>
</reference>
<feature type="domain" description="UvrD-like helicase C-terminal" evidence="1">
    <location>
        <begin position="1018"/>
        <end position="1065"/>
    </location>
</feature>
<organism evidence="2 3">
    <name type="scientific">Clostridium porci</name>
    <dbReference type="NCBI Taxonomy" id="2605778"/>
    <lineage>
        <taxon>Bacteria</taxon>
        <taxon>Bacillati</taxon>
        <taxon>Bacillota</taxon>
        <taxon>Clostridia</taxon>
        <taxon>Eubacteriales</taxon>
        <taxon>Clostridiaceae</taxon>
        <taxon>Clostridium</taxon>
    </lineage>
</organism>
<evidence type="ECO:0000313" key="2">
    <source>
        <dbReference type="EMBL" id="MSS35951.1"/>
    </source>
</evidence>
<dbReference type="InterPro" id="IPR027417">
    <property type="entry name" value="P-loop_NTPase"/>
</dbReference>
<dbReference type="Gene3D" id="3.40.50.300">
    <property type="entry name" value="P-loop containing nucleotide triphosphate hydrolases"/>
    <property type="match status" value="2"/>
</dbReference>
<proteinExistence type="predicted"/>
<dbReference type="EMBL" id="VUMD01000003">
    <property type="protein sequence ID" value="MSS35951.1"/>
    <property type="molecule type" value="Genomic_DNA"/>
</dbReference>
<comment type="caution">
    <text evidence="2">The sequence shown here is derived from an EMBL/GenBank/DDBJ whole genome shotgun (WGS) entry which is preliminary data.</text>
</comment>
<dbReference type="InterPro" id="IPR027785">
    <property type="entry name" value="UvrD-like_helicase_C"/>
</dbReference>
<dbReference type="CDD" id="cd18809">
    <property type="entry name" value="SF1_C_RecD"/>
    <property type="match status" value="1"/>
</dbReference>
<sequence length="1100" mass="127373">MLDLNRNAINSHIKTHSKRSVEDDAAVTTLKSFLSSDGKINTNFSYNDKWPNIDGSFEFVSNPELSRMPEQNFIVQIKGTTCYTEKDDIISYSLQSLAFPAYIAGEVTLDPGILFVVLNPEIRGQKRVFWKYMSPKVIHSIDFEKDSTTIKFCLEEEIKDTDESVSRFCEKLKEIEKTHLFLNKLRNEILTKEDAIKIIKRRCEDISSEINRFKIEGKSRDYISNRIVNGLYDLCYAALILNAVKLGYENVYERLAWEIAQFNVETKYLCNFLKGIKYVGSRIPDDGQAERLMLKYYSYLWEIRRFLKNSYDIKVLDNLEEFPLNTDKLDEEYYKMVAHSISSIDLTPKNPTVTRYYIQRKTPFFVNGERYFEITLQLAGRFATKFNRITVYTKENISTRYSIQIAYENAEITLWRVKNKVKVVTNWKVSVDPRCLNLLSKILYKSTKISSKYGEYNSLMNFLTKTGMNFLDIIRLSDANYNKVLNDIFGKTNTSEIKEIFDELKLKYSKSSSQSGQYTIRYILLNLREETIEEVLPDFHNVRTLKNGPYISSKCYPFEIKPFISNIAGGKSSKGRLTDILEIVDDPQKYNIVRPYLEIERQIKETGELYFNMDSVANLEKVDKYNANLYEWEKGQGFSIKSNNKLLFIEFYEKTTLSILTKLISLSKCENKGQKTVNAEYIKRCNNDFDDKIKESALKNAFVNTNVMLIYGAAGTGKTTLMNHISNMMCDSKKLFLSKTRTALENLERNIKNPGADGIFKTIDSYVKSSTILDYDIVFIDECSTIDNRMMDMFLKKVNKETLLVLSGDVYQIESIDYGNWFYYAKDIIKSKDSNVELFSTWRTDKEELKSLWSEVRTVEPIITEKLSMDGPFSSDIGEDIFVHEDGEIVLCLNYDGKFGLNSMNLYFQNANTSSKPYSWNGWIFKVGDPIIFVNPNRSSLLYNNLTGRIVSISINDSAISFTLDVDTVLNEQQCRNESFEVLQRMEAKTRILLDVIAYNDELKDEDRIKTIIPFQIAYAVSIHKAQGLEFNSVKIVIPSNNAEKITHDIFYTAITRAREKLRIYWSAETMQSIVEGFTKEKKEQKSLTLIKKKLGIDTD</sequence>
<accession>A0A7X2TCI7</accession>
<keyword evidence="3" id="KW-1185">Reference proteome</keyword>
<name>A0A7X2TCI7_9CLOT</name>
<gene>
    <name evidence="2" type="ORF">FYJ39_04975</name>
</gene>